<dbReference type="Gene3D" id="3.30.420.40">
    <property type="match status" value="2"/>
</dbReference>
<dbReference type="Pfam" id="PF00022">
    <property type="entry name" value="Actin"/>
    <property type="match status" value="1"/>
</dbReference>
<dbReference type="SMART" id="SM00268">
    <property type="entry name" value="ACTIN"/>
    <property type="match status" value="1"/>
</dbReference>
<comment type="similarity">
    <text evidence="1">Belongs to the actin family.</text>
</comment>
<gene>
    <name evidence="3" type="ORF">QM012_009200</name>
</gene>
<dbReference type="Gene3D" id="3.90.640.10">
    <property type="entry name" value="Actin, Chain A, domain 4"/>
    <property type="match status" value="1"/>
</dbReference>
<evidence type="ECO:0008006" key="5">
    <source>
        <dbReference type="Google" id="ProtNLM"/>
    </source>
</evidence>
<name>A0ABR0TGP9_AURPU</name>
<comment type="caution">
    <text evidence="3">The sequence shown here is derived from an EMBL/GenBank/DDBJ whole genome shotgun (WGS) entry which is preliminary data.</text>
</comment>
<feature type="region of interest" description="Disordered" evidence="2">
    <location>
        <begin position="548"/>
        <end position="592"/>
    </location>
</feature>
<organism evidence="3 4">
    <name type="scientific">Aureobasidium pullulans</name>
    <name type="common">Black yeast</name>
    <name type="synonym">Pullularia pullulans</name>
    <dbReference type="NCBI Taxonomy" id="5580"/>
    <lineage>
        <taxon>Eukaryota</taxon>
        <taxon>Fungi</taxon>
        <taxon>Dikarya</taxon>
        <taxon>Ascomycota</taxon>
        <taxon>Pezizomycotina</taxon>
        <taxon>Dothideomycetes</taxon>
        <taxon>Dothideomycetidae</taxon>
        <taxon>Dothideales</taxon>
        <taxon>Saccotheciaceae</taxon>
        <taxon>Aureobasidium</taxon>
    </lineage>
</organism>
<dbReference type="InterPro" id="IPR043129">
    <property type="entry name" value="ATPase_NBD"/>
</dbReference>
<evidence type="ECO:0000313" key="3">
    <source>
        <dbReference type="EMBL" id="KAK6003429.1"/>
    </source>
</evidence>
<evidence type="ECO:0000313" key="4">
    <source>
        <dbReference type="Proteomes" id="UP001341245"/>
    </source>
</evidence>
<dbReference type="SUPFAM" id="SSF53067">
    <property type="entry name" value="Actin-like ATPase domain"/>
    <property type="match status" value="2"/>
</dbReference>
<feature type="region of interest" description="Disordered" evidence="2">
    <location>
        <begin position="138"/>
        <end position="165"/>
    </location>
</feature>
<dbReference type="PANTHER" id="PTHR11937">
    <property type="entry name" value="ACTIN"/>
    <property type="match status" value="1"/>
</dbReference>
<sequence length="711" mass="79613">MASSNGPMNSPFELIPKVVNKKNYYTFVSPLPSYSDFLKRDEQFLAFRLQGEENRNRMIKAARDKDRAMAQAASNGVSADAAQAEIDDDAAEDEAAEAEAFGSKTIVIHPGSRNLRIGLATDALPKTIPMAIARKAAYAEDEEPGAEPRPKRVKLQDGTAEPAGESAFGEDFAKEYSSMAADFKIYRRNNKRRVLPNSRELVVNWNSRNAPETISEHNDPQRVDWTEISSPAPEFFTGHAALRIPQHSKPRYRLYWPLKYGWLNEQDYSSKSSLLRDFFRIIEEAIKNELHLNRKRDWAQYSCVFIIPDLYEKVFVTSILEEMFRDFGFQRVCFIQESLAATFGAGYSSSCIVDVGAQKTSICCVEEGMCVENSRMNLKFGGEDVTDTFIKMMLYDHFNYANMDLLRRHDYLLAEELKQKFCTLEDAHISVQLYEFHLRAFGQDTRKYQFKTYDEVMLAPMGFFRPTIFDHSDKLAGRRKLIGRSTDTYDDKPNDPMSLAQLQVYKYSSENVPSAVAEPTNTPAPGGVPATPSKPLNLDRLTHLADVAESTPRSSPAGSPAPEDTATPVPGAGDATPAVAGAGIEGAQPDTEDVLPVMPLDQAIVTCITEGAKGDEKKTRDFFGGIMVIGGGSKTYNFNVYLEQRLRALQPNFQKEILVGPPPRELDPQVLVWKGGSVFGKMRGTNDSWIGQLEFDRLGARILNQKCMWAY</sequence>
<evidence type="ECO:0000256" key="2">
    <source>
        <dbReference type="SAM" id="MobiDB-lite"/>
    </source>
</evidence>
<dbReference type="InterPro" id="IPR004000">
    <property type="entry name" value="Actin"/>
</dbReference>
<dbReference type="EMBL" id="JASGXD010000009">
    <property type="protein sequence ID" value="KAK6003429.1"/>
    <property type="molecule type" value="Genomic_DNA"/>
</dbReference>
<reference evidence="3 4" key="1">
    <citation type="submission" date="2023-11" db="EMBL/GenBank/DDBJ databases">
        <title>Draft genome sequence and annotation of the polyextremotolerant black yeast-like fungus Aureobasidium pullulans NRRL 62042.</title>
        <authorList>
            <person name="Dielentheis-Frenken M.R.E."/>
            <person name="Wibberg D."/>
            <person name="Blank L.M."/>
            <person name="Tiso T."/>
        </authorList>
    </citation>
    <scope>NUCLEOTIDE SEQUENCE [LARGE SCALE GENOMIC DNA]</scope>
    <source>
        <strain evidence="3 4">NRRL 62042</strain>
    </source>
</reference>
<dbReference type="CDD" id="cd10206">
    <property type="entry name" value="ASKHA_NBD_Arp8-like"/>
    <property type="match status" value="1"/>
</dbReference>
<feature type="region of interest" description="Disordered" evidence="2">
    <location>
        <begin position="513"/>
        <end position="536"/>
    </location>
</feature>
<protein>
    <recommendedName>
        <fullName evidence="5">Actin-related protein 8</fullName>
    </recommendedName>
</protein>
<proteinExistence type="inferred from homology"/>
<keyword evidence="4" id="KW-1185">Reference proteome</keyword>
<accession>A0ABR0TGP9</accession>
<evidence type="ECO:0000256" key="1">
    <source>
        <dbReference type="RuleBase" id="RU000487"/>
    </source>
</evidence>
<dbReference type="Proteomes" id="UP001341245">
    <property type="component" value="Unassembled WGS sequence"/>
</dbReference>